<dbReference type="PANTHER" id="PTHR30026:SF20">
    <property type="entry name" value="OUTER MEMBRANE PROTEIN TOLC"/>
    <property type="match status" value="1"/>
</dbReference>
<dbReference type="Gene3D" id="1.20.1600.10">
    <property type="entry name" value="Outer membrane efflux proteins (OEP)"/>
    <property type="match status" value="1"/>
</dbReference>
<dbReference type="GeneID" id="86943156"/>
<evidence type="ECO:0000256" key="3">
    <source>
        <dbReference type="ARBA" id="ARBA00022448"/>
    </source>
</evidence>
<evidence type="ECO:0000313" key="9">
    <source>
        <dbReference type="Proteomes" id="UP000234211"/>
    </source>
</evidence>
<evidence type="ECO:0008006" key="10">
    <source>
        <dbReference type="Google" id="ProtNLM"/>
    </source>
</evidence>
<dbReference type="Pfam" id="PF02321">
    <property type="entry name" value="OEP"/>
    <property type="match status" value="1"/>
</dbReference>
<dbReference type="RefSeq" id="WP_233862229.1">
    <property type="nucleotide sequence ID" value="NZ_JAJGWR010000002.1"/>
</dbReference>
<dbReference type="SUPFAM" id="SSF56954">
    <property type="entry name" value="Outer membrane efflux proteins (OEP)"/>
    <property type="match status" value="1"/>
</dbReference>
<evidence type="ECO:0000256" key="6">
    <source>
        <dbReference type="ARBA" id="ARBA00023136"/>
    </source>
</evidence>
<comment type="subcellular location">
    <subcellularLocation>
        <location evidence="1">Cell outer membrane</location>
    </subcellularLocation>
</comment>
<evidence type="ECO:0000256" key="4">
    <source>
        <dbReference type="ARBA" id="ARBA00022452"/>
    </source>
</evidence>
<dbReference type="EMBL" id="OENF01000034">
    <property type="protein sequence ID" value="SOS74948.1"/>
    <property type="molecule type" value="Genomic_DNA"/>
</dbReference>
<dbReference type="GO" id="GO:0015562">
    <property type="term" value="F:efflux transmembrane transporter activity"/>
    <property type="evidence" value="ECO:0007669"/>
    <property type="project" value="InterPro"/>
</dbReference>
<evidence type="ECO:0000256" key="2">
    <source>
        <dbReference type="ARBA" id="ARBA00007613"/>
    </source>
</evidence>
<proteinExistence type="inferred from homology"/>
<evidence type="ECO:0000256" key="7">
    <source>
        <dbReference type="ARBA" id="ARBA00023237"/>
    </source>
</evidence>
<evidence type="ECO:0000256" key="5">
    <source>
        <dbReference type="ARBA" id="ARBA00022692"/>
    </source>
</evidence>
<dbReference type="GO" id="GO:0009279">
    <property type="term" value="C:cell outer membrane"/>
    <property type="evidence" value="ECO:0007669"/>
    <property type="project" value="UniProtKB-SubCell"/>
</dbReference>
<keyword evidence="6" id="KW-0472">Membrane</keyword>
<keyword evidence="7" id="KW-0998">Cell outer membrane</keyword>
<keyword evidence="9" id="KW-1185">Reference proteome</keyword>
<keyword evidence="3" id="KW-0813">Transport</keyword>
<sequence>MQIKISKTTIPLLLLVGFYPFMSFAQQLNPVLKELINKGLHKSHTANIYNLDAQKAKIDQKLAKSVFLPNVTFNGSFVHLNEPITFDNDTQNLLMGTQKLLIKEAIGIPFNSAIPSSIPIKNVPNLQDENLLKAAVDVDWVLFSGFQASNALKASKHKEASLTYLGIAEKDKIALKIIETYDQLALVYASKKVLAISEKYLNEQEHFVKKAIENGLATPISRKKIEVAQQQLASKKLAFNQNKTLLIAVLEQLTGEKISHLKLINPQLFPLTFNQNLLENNFKNTNDTPNEIRNEIKALKEAEKATLYKAKMEKNNFIPKIALKGHYEFLEDDLSLLDPKWYVGVGVKWNAFDGFKTTLNSKKALIENLKYKEQRKQAQEMIALSLVKATLDYESSVQNITISEKEIDLTNATYNMINTQYKNNLAPINDVLDALTDLEKANFKLQESYFKQRRAITNLLHAKGILTSFYN</sequence>
<accession>A0A2H1YHK1</accession>
<dbReference type="PANTHER" id="PTHR30026">
    <property type="entry name" value="OUTER MEMBRANE PROTEIN TOLC"/>
    <property type="match status" value="1"/>
</dbReference>
<dbReference type="GO" id="GO:1990281">
    <property type="term" value="C:efflux pump complex"/>
    <property type="evidence" value="ECO:0007669"/>
    <property type="project" value="TreeGrafter"/>
</dbReference>
<evidence type="ECO:0000313" key="8">
    <source>
        <dbReference type="EMBL" id="SOS74948.1"/>
    </source>
</evidence>
<name>A0A2H1YHK1_9FLAO</name>
<organism evidence="8 9">
    <name type="scientific">Tenacibaculum piscium</name>
    <dbReference type="NCBI Taxonomy" id="1458515"/>
    <lineage>
        <taxon>Bacteria</taxon>
        <taxon>Pseudomonadati</taxon>
        <taxon>Bacteroidota</taxon>
        <taxon>Flavobacteriia</taxon>
        <taxon>Flavobacteriales</taxon>
        <taxon>Flavobacteriaceae</taxon>
        <taxon>Tenacibaculum</taxon>
    </lineage>
</organism>
<protein>
    <recommendedName>
        <fullName evidence="10">Transporter</fullName>
    </recommendedName>
</protein>
<evidence type="ECO:0000256" key="1">
    <source>
        <dbReference type="ARBA" id="ARBA00004442"/>
    </source>
</evidence>
<dbReference type="GO" id="GO:0015288">
    <property type="term" value="F:porin activity"/>
    <property type="evidence" value="ECO:0007669"/>
    <property type="project" value="TreeGrafter"/>
</dbReference>
<keyword evidence="5" id="KW-0812">Transmembrane</keyword>
<dbReference type="AlphaFoldDB" id="A0A2H1YHK1"/>
<gene>
    <name evidence="8" type="ORF">TNO020_40167</name>
</gene>
<reference evidence="9" key="1">
    <citation type="submission" date="2017-11" db="EMBL/GenBank/DDBJ databases">
        <authorList>
            <person name="Duchaud E."/>
        </authorList>
    </citation>
    <scope>NUCLEOTIDE SEQUENCE [LARGE SCALE GENOMIC DNA]</scope>
    <source>
        <strain evidence="9">Tenacibaculum sp. TNO020</strain>
    </source>
</reference>
<dbReference type="Proteomes" id="UP000234211">
    <property type="component" value="Unassembled WGS sequence"/>
</dbReference>
<dbReference type="InterPro" id="IPR051906">
    <property type="entry name" value="TolC-like"/>
</dbReference>
<keyword evidence="4" id="KW-1134">Transmembrane beta strand</keyword>
<dbReference type="InterPro" id="IPR003423">
    <property type="entry name" value="OMP_efflux"/>
</dbReference>
<comment type="similarity">
    <text evidence="2">Belongs to the outer membrane factor (OMF) (TC 1.B.17) family.</text>
</comment>